<keyword evidence="6" id="KW-0564">Palmitate</keyword>
<dbReference type="NCBIfam" id="TIGR02887">
    <property type="entry name" value="spore_ger_x_C"/>
    <property type="match status" value="1"/>
</dbReference>
<name>A0A2N5GIA8_9BACI</name>
<keyword evidence="7" id="KW-0449">Lipoprotein</keyword>
<dbReference type="Proteomes" id="UP000234951">
    <property type="component" value="Unassembled WGS sequence"/>
</dbReference>
<reference evidence="11 13" key="2">
    <citation type="submission" date="2017-12" db="EMBL/GenBank/DDBJ databases">
        <title>Comparative Functional Genomics of Dry Heat Resistant strains isolated from the Viking Spacecraft.</title>
        <authorList>
            <person name="Seuylemezian A."/>
            <person name="Cooper K."/>
            <person name="Vaishampayan P."/>
        </authorList>
    </citation>
    <scope>NUCLEOTIDE SEQUENCE [LARGE SCALE GENOMIC DNA]</scope>
    <source>
        <strain evidence="11 13">ATCC 29669</strain>
    </source>
</reference>
<evidence type="ECO:0000313" key="11">
    <source>
        <dbReference type="EMBL" id="PLR89113.1"/>
    </source>
</evidence>
<dbReference type="GO" id="GO:0009847">
    <property type="term" value="P:spore germination"/>
    <property type="evidence" value="ECO:0007669"/>
    <property type="project" value="InterPro"/>
</dbReference>
<dbReference type="EMBL" id="PGVD01000086">
    <property type="protein sequence ID" value="PLR89113.1"/>
    <property type="molecule type" value="Genomic_DNA"/>
</dbReference>
<evidence type="ECO:0000256" key="6">
    <source>
        <dbReference type="ARBA" id="ARBA00023139"/>
    </source>
</evidence>
<evidence type="ECO:0000256" key="5">
    <source>
        <dbReference type="ARBA" id="ARBA00023136"/>
    </source>
</evidence>
<comment type="subcellular location">
    <subcellularLocation>
        <location evidence="1">Membrane</location>
        <topology evidence="1">Lipid-anchor</topology>
    </subcellularLocation>
</comment>
<dbReference type="Pfam" id="PF25198">
    <property type="entry name" value="Spore_GerAC_N"/>
    <property type="match status" value="1"/>
</dbReference>
<comment type="caution">
    <text evidence="10">The sequence shown here is derived from an EMBL/GenBank/DDBJ whole genome shotgun (WGS) entry which is preliminary data.</text>
</comment>
<feature type="domain" description="Spore germination protein N-terminal" evidence="9">
    <location>
        <begin position="23"/>
        <end position="199"/>
    </location>
</feature>
<dbReference type="GO" id="GO:0016020">
    <property type="term" value="C:membrane"/>
    <property type="evidence" value="ECO:0007669"/>
    <property type="project" value="UniProtKB-SubCell"/>
</dbReference>
<dbReference type="Proteomes" id="UP000235114">
    <property type="component" value="Unassembled WGS sequence"/>
</dbReference>
<keyword evidence="4" id="KW-0732">Signal</keyword>
<dbReference type="Pfam" id="PF05504">
    <property type="entry name" value="Spore_GerAC"/>
    <property type="match status" value="1"/>
</dbReference>
<accession>A0A2N5GIA8</accession>
<evidence type="ECO:0000256" key="4">
    <source>
        <dbReference type="ARBA" id="ARBA00022729"/>
    </source>
</evidence>
<dbReference type="InterPro" id="IPR046953">
    <property type="entry name" value="Spore_GerAC-like_C"/>
</dbReference>
<dbReference type="EMBL" id="PGVA01000045">
    <property type="protein sequence ID" value="PLR80696.1"/>
    <property type="molecule type" value="Genomic_DNA"/>
</dbReference>
<feature type="domain" description="Spore germination GerAC-like C-terminal" evidence="8">
    <location>
        <begin position="225"/>
        <end position="390"/>
    </location>
</feature>
<organism evidence="10 12">
    <name type="scientific">Bacillus canaveralius</name>
    <dbReference type="NCBI Taxonomy" id="1403243"/>
    <lineage>
        <taxon>Bacteria</taxon>
        <taxon>Bacillati</taxon>
        <taxon>Bacillota</taxon>
        <taxon>Bacilli</taxon>
        <taxon>Bacillales</taxon>
        <taxon>Bacillaceae</taxon>
        <taxon>Bacillus</taxon>
    </lineage>
</organism>
<evidence type="ECO:0000259" key="9">
    <source>
        <dbReference type="Pfam" id="PF25198"/>
    </source>
</evidence>
<reference evidence="10 12" key="1">
    <citation type="submission" date="2017-11" db="EMBL/GenBank/DDBJ databases">
        <title>Comparitive Functional Genomics of Dry Heat Resistant strains isolated from the Viking Spacecraft.</title>
        <authorList>
            <person name="Seuylemezian A."/>
            <person name="Cooper K."/>
            <person name="Vaishampayan P."/>
        </authorList>
    </citation>
    <scope>NUCLEOTIDE SEQUENCE [LARGE SCALE GENOMIC DNA]</scope>
    <source>
        <strain evidence="10 12">M4.6</strain>
    </source>
</reference>
<dbReference type="InterPro" id="IPR038501">
    <property type="entry name" value="Spore_GerAC_C_sf"/>
</dbReference>
<evidence type="ECO:0000259" key="8">
    <source>
        <dbReference type="Pfam" id="PF05504"/>
    </source>
</evidence>
<proteinExistence type="inferred from homology"/>
<keyword evidence="13" id="KW-1185">Reference proteome</keyword>
<evidence type="ECO:0000313" key="10">
    <source>
        <dbReference type="EMBL" id="PLR80696.1"/>
    </source>
</evidence>
<dbReference type="OrthoDB" id="9816067at2"/>
<evidence type="ECO:0000256" key="2">
    <source>
        <dbReference type="ARBA" id="ARBA00007886"/>
    </source>
</evidence>
<sequence length="402" mass="44634">MKHKVLMSFVLIILLVPLTGCWNRRELNELAIAVAMGIDKSGEQYQVSAQIVNPGEIVTQKGGGTNSPIVTLTSTGDSMMEAVRKMTIKSPRKIYFAHLRLFVIGEELAREEGIAKTLDLISRDPEFRTDFFIIVAKETTAEQVLKIFSIPLEKIPANKMFESLETSQKVWAVTATQTLDELISDLVAAGTNPLLTGVEVTGDPARGEKRENIQKTSPQAILKINGMAAFYKDKLVGWLNEDESKGANFINDKVKSTVVTVQCPKKGNISVELIRSKTKVSGKVVNGRPEVDVTVRTEANVAEVQCGEVDLSKTQTIYDLETKTEQAIQSDIEAALNKAQKDYKSDIFGFGEAIHKADPAYWKKAKKDWKKEFVNLQANIKVDVKIRRIGTLSKSFLNELKE</sequence>
<evidence type="ECO:0000313" key="13">
    <source>
        <dbReference type="Proteomes" id="UP000235114"/>
    </source>
</evidence>
<dbReference type="InterPro" id="IPR008844">
    <property type="entry name" value="Spore_GerAC-like"/>
</dbReference>
<dbReference type="RefSeq" id="WP_101578688.1">
    <property type="nucleotide sequence ID" value="NZ_PGVA01000045.1"/>
</dbReference>
<dbReference type="Gene3D" id="6.20.190.10">
    <property type="entry name" value="Nutrient germinant receptor protein C, domain 1"/>
    <property type="match status" value="1"/>
</dbReference>
<evidence type="ECO:0000256" key="3">
    <source>
        <dbReference type="ARBA" id="ARBA00022544"/>
    </source>
</evidence>
<gene>
    <name evidence="10" type="ORF">CU635_17585</name>
    <name evidence="11" type="ORF">CVD25_21735</name>
</gene>
<evidence type="ECO:0000313" key="12">
    <source>
        <dbReference type="Proteomes" id="UP000234951"/>
    </source>
</evidence>
<keyword evidence="5" id="KW-0472">Membrane</keyword>
<dbReference type="PANTHER" id="PTHR35789:SF1">
    <property type="entry name" value="SPORE GERMINATION PROTEIN B3"/>
    <property type="match status" value="1"/>
</dbReference>
<comment type="similarity">
    <text evidence="2">Belongs to the GerABKC lipoprotein family.</text>
</comment>
<evidence type="ECO:0000256" key="1">
    <source>
        <dbReference type="ARBA" id="ARBA00004635"/>
    </source>
</evidence>
<protein>
    <submittedName>
        <fullName evidence="10">Ger(X)C family spore germination protein</fullName>
    </submittedName>
</protein>
<evidence type="ECO:0000256" key="7">
    <source>
        <dbReference type="ARBA" id="ARBA00023288"/>
    </source>
</evidence>
<keyword evidence="3" id="KW-0309">Germination</keyword>
<dbReference type="InterPro" id="IPR057336">
    <property type="entry name" value="GerAC_N"/>
</dbReference>
<dbReference type="Gene3D" id="3.30.300.210">
    <property type="entry name" value="Nutrient germinant receptor protein C, domain 3"/>
    <property type="match status" value="1"/>
</dbReference>
<dbReference type="PANTHER" id="PTHR35789">
    <property type="entry name" value="SPORE GERMINATION PROTEIN B3"/>
    <property type="match status" value="1"/>
</dbReference>
<dbReference type="AlphaFoldDB" id="A0A2N5GIA8"/>